<feature type="transmembrane region" description="Helical" evidence="4">
    <location>
        <begin position="276"/>
        <end position="294"/>
    </location>
</feature>
<keyword evidence="4" id="KW-0472">Membrane</keyword>
<dbReference type="Gene3D" id="1.20.1250.20">
    <property type="entry name" value="MFS general substrate transporter like domains"/>
    <property type="match status" value="1"/>
</dbReference>
<feature type="transmembrane region" description="Helical" evidence="4">
    <location>
        <begin position="193"/>
        <end position="215"/>
    </location>
</feature>
<dbReference type="AlphaFoldDB" id="A0A2H3IXW6"/>
<dbReference type="GO" id="GO:0022857">
    <property type="term" value="F:transmembrane transporter activity"/>
    <property type="evidence" value="ECO:0007669"/>
    <property type="project" value="InterPro"/>
</dbReference>
<dbReference type="PANTHER" id="PTHR11360">
    <property type="entry name" value="MONOCARBOXYLATE TRANSPORTER"/>
    <property type="match status" value="1"/>
</dbReference>
<evidence type="ECO:0000259" key="5">
    <source>
        <dbReference type="PROSITE" id="PS50850"/>
    </source>
</evidence>
<dbReference type="InterPro" id="IPR011701">
    <property type="entry name" value="MFS"/>
</dbReference>
<evidence type="ECO:0000256" key="2">
    <source>
        <dbReference type="ARBA" id="ARBA00006727"/>
    </source>
</evidence>
<evidence type="ECO:0000256" key="4">
    <source>
        <dbReference type="SAM" id="Phobius"/>
    </source>
</evidence>
<dbReference type="OrthoDB" id="6499973at2759"/>
<dbReference type="InterPro" id="IPR036259">
    <property type="entry name" value="MFS_trans_sf"/>
</dbReference>
<dbReference type="STRING" id="742152.A0A2H3IXW6"/>
<feature type="transmembrane region" description="Helical" evidence="4">
    <location>
        <begin position="127"/>
        <end position="150"/>
    </location>
</feature>
<dbReference type="EMBL" id="KB467832">
    <property type="protein sequence ID" value="PCH34806.1"/>
    <property type="molecule type" value="Genomic_DNA"/>
</dbReference>
<sequence length="429" mass="46030">MTEVADHTDIPLSTLRPDDASSTSTLTISDGGLRAWLAVLGGYLVIFSTFGYSNSFGVYQDYYTLHGSSSSSDISWIGSLQLCLMFAVGLPAGRLFDRGYFRTTSVAGTLLYSFSLFMLSLASPQKFYQLLLSQGVGMGLGAGLLVVPAMSLQGHYWKKRRSLAMGLVAAGSGSGGLVYPIMLNRLFNGTLGFAWGVRVSAFVTFALLVIASCVMTTRTNGAKEDSQPPQPHISTVLTDVPYVLLVVGGFLSLWGLFFPYFYLQVWANVHGLSDNLAFYTIAILNAASVIGRMLPNMIADYAGMFNMIIPSTFITGALTFAMFGATSPAGVVVFAILYGFFSGASIALLPPTAASLAKDYHEIGLRLGVIYFVTSFALLTGTPISGALLDVHNQWPGPIIFNAVVLISGSVFMLISRQILAKRKCVCRI</sequence>
<feature type="transmembrane region" description="Helical" evidence="4">
    <location>
        <begin position="301"/>
        <end position="323"/>
    </location>
</feature>
<accession>A0A2H3IXW6</accession>
<feature type="transmembrane region" description="Helical" evidence="4">
    <location>
        <begin position="236"/>
        <end position="256"/>
    </location>
</feature>
<name>A0A2H3IXW6_WOLCO</name>
<feature type="transmembrane region" description="Helical" evidence="4">
    <location>
        <begin position="395"/>
        <end position="415"/>
    </location>
</feature>
<evidence type="ECO:0000256" key="3">
    <source>
        <dbReference type="SAM" id="MobiDB-lite"/>
    </source>
</evidence>
<comment type="similarity">
    <text evidence="2">Belongs to the major facilitator superfamily. Monocarboxylate porter (TC 2.A.1.13) family.</text>
</comment>
<proteinExistence type="inferred from homology"/>
<dbReference type="InterPro" id="IPR050327">
    <property type="entry name" value="Proton-linked_MCT"/>
</dbReference>
<feature type="domain" description="Major facilitator superfamily (MFS) profile" evidence="5">
    <location>
        <begin position="241"/>
        <end position="429"/>
    </location>
</feature>
<dbReference type="Pfam" id="PF07690">
    <property type="entry name" value="MFS_1"/>
    <property type="match status" value="1"/>
</dbReference>
<evidence type="ECO:0000313" key="6">
    <source>
        <dbReference type="EMBL" id="PCH34806.1"/>
    </source>
</evidence>
<dbReference type="OMA" id="WWISSIC"/>
<reference evidence="6 7" key="1">
    <citation type="journal article" date="2012" name="Science">
        <title>The Paleozoic origin of enzymatic lignin decomposition reconstructed from 31 fungal genomes.</title>
        <authorList>
            <person name="Floudas D."/>
            <person name="Binder M."/>
            <person name="Riley R."/>
            <person name="Barry K."/>
            <person name="Blanchette R.A."/>
            <person name="Henrissat B."/>
            <person name="Martinez A.T."/>
            <person name="Otillar R."/>
            <person name="Spatafora J.W."/>
            <person name="Yadav J.S."/>
            <person name="Aerts A."/>
            <person name="Benoit I."/>
            <person name="Boyd A."/>
            <person name="Carlson A."/>
            <person name="Copeland A."/>
            <person name="Coutinho P.M."/>
            <person name="de Vries R.P."/>
            <person name="Ferreira P."/>
            <person name="Findley K."/>
            <person name="Foster B."/>
            <person name="Gaskell J."/>
            <person name="Glotzer D."/>
            <person name="Gorecki P."/>
            <person name="Heitman J."/>
            <person name="Hesse C."/>
            <person name="Hori C."/>
            <person name="Igarashi K."/>
            <person name="Jurgens J.A."/>
            <person name="Kallen N."/>
            <person name="Kersten P."/>
            <person name="Kohler A."/>
            <person name="Kuees U."/>
            <person name="Kumar T.K.A."/>
            <person name="Kuo A."/>
            <person name="LaButti K."/>
            <person name="Larrondo L.F."/>
            <person name="Lindquist E."/>
            <person name="Ling A."/>
            <person name="Lombard V."/>
            <person name="Lucas S."/>
            <person name="Lundell T."/>
            <person name="Martin R."/>
            <person name="McLaughlin D.J."/>
            <person name="Morgenstern I."/>
            <person name="Morin E."/>
            <person name="Murat C."/>
            <person name="Nagy L.G."/>
            <person name="Nolan M."/>
            <person name="Ohm R.A."/>
            <person name="Patyshakuliyeva A."/>
            <person name="Rokas A."/>
            <person name="Ruiz-Duenas F.J."/>
            <person name="Sabat G."/>
            <person name="Salamov A."/>
            <person name="Samejima M."/>
            <person name="Schmutz J."/>
            <person name="Slot J.C."/>
            <person name="St John F."/>
            <person name="Stenlid J."/>
            <person name="Sun H."/>
            <person name="Sun S."/>
            <person name="Syed K."/>
            <person name="Tsang A."/>
            <person name="Wiebenga A."/>
            <person name="Young D."/>
            <person name="Pisabarro A."/>
            <person name="Eastwood D.C."/>
            <person name="Martin F."/>
            <person name="Cullen D."/>
            <person name="Grigoriev I.V."/>
            <person name="Hibbett D.S."/>
        </authorList>
    </citation>
    <scope>NUCLEOTIDE SEQUENCE [LARGE SCALE GENOMIC DNA]</scope>
    <source>
        <strain evidence="6 7">MD-104</strain>
    </source>
</reference>
<organism evidence="6 7">
    <name type="scientific">Wolfiporia cocos (strain MD-104)</name>
    <name type="common">Brown rot fungus</name>
    <dbReference type="NCBI Taxonomy" id="742152"/>
    <lineage>
        <taxon>Eukaryota</taxon>
        <taxon>Fungi</taxon>
        <taxon>Dikarya</taxon>
        <taxon>Basidiomycota</taxon>
        <taxon>Agaricomycotina</taxon>
        <taxon>Agaricomycetes</taxon>
        <taxon>Polyporales</taxon>
        <taxon>Phaeolaceae</taxon>
        <taxon>Wolfiporia</taxon>
    </lineage>
</organism>
<feature type="transmembrane region" description="Helical" evidence="4">
    <location>
        <begin position="329"/>
        <end position="349"/>
    </location>
</feature>
<gene>
    <name evidence="6" type="ORF">WOLCODRAFT_106585</name>
</gene>
<dbReference type="GO" id="GO:0016020">
    <property type="term" value="C:membrane"/>
    <property type="evidence" value="ECO:0007669"/>
    <property type="project" value="UniProtKB-SubCell"/>
</dbReference>
<comment type="subcellular location">
    <subcellularLocation>
        <location evidence="1">Membrane</location>
        <topology evidence="1">Multi-pass membrane protein</topology>
    </subcellularLocation>
</comment>
<dbReference type="PROSITE" id="PS50850">
    <property type="entry name" value="MFS"/>
    <property type="match status" value="1"/>
</dbReference>
<keyword evidence="4" id="KW-0812">Transmembrane</keyword>
<keyword evidence="7" id="KW-1185">Reference proteome</keyword>
<feature type="transmembrane region" description="Helical" evidence="4">
    <location>
        <begin position="35"/>
        <end position="54"/>
    </location>
</feature>
<protein>
    <submittedName>
        <fullName evidence="6">MFS general substrate transporter</fullName>
    </submittedName>
</protein>
<dbReference type="PANTHER" id="PTHR11360:SF234">
    <property type="entry name" value="MFS-TYPE TRANSPORTER DBAD-RELATED"/>
    <property type="match status" value="1"/>
</dbReference>
<dbReference type="Proteomes" id="UP000218811">
    <property type="component" value="Unassembled WGS sequence"/>
</dbReference>
<dbReference type="SUPFAM" id="SSF103473">
    <property type="entry name" value="MFS general substrate transporter"/>
    <property type="match status" value="1"/>
</dbReference>
<keyword evidence="4" id="KW-1133">Transmembrane helix</keyword>
<feature type="transmembrane region" description="Helical" evidence="4">
    <location>
        <begin position="100"/>
        <end position="121"/>
    </location>
</feature>
<evidence type="ECO:0000256" key="1">
    <source>
        <dbReference type="ARBA" id="ARBA00004141"/>
    </source>
</evidence>
<feature type="region of interest" description="Disordered" evidence="3">
    <location>
        <begin position="1"/>
        <end position="23"/>
    </location>
</feature>
<evidence type="ECO:0000313" key="7">
    <source>
        <dbReference type="Proteomes" id="UP000218811"/>
    </source>
</evidence>
<feature type="transmembrane region" description="Helical" evidence="4">
    <location>
        <begin position="369"/>
        <end position="389"/>
    </location>
</feature>
<feature type="transmembrane region" description="Helical" evidence="4">
    <location>
        <begin position="74"/>
        <end position="93"/>
    </location>
</feature>
<feature type="transmembrane region" description="Helical" evidence="4">
    <location>
        <begin position="162"/>
        <end position="181"/>
    </location>
</feature>
<dbReference type="InterPro" id="IPR020846">
    <property type="entry name" value="MFS_dom"/>
</dbReference>